<comment type="function">
    <text evidence="1">The aspartyl protease (PR) mediates the proteolytic cleavages of the Gag and Gag-Pol polyproteins after assembly of the VLP.</text>
</comment>
<keyword evidence="8" id="KW-0547">Nucleotide-binding</keyword>
<keyword evidence="16" id="KW-0239">DNA-directed DNA polymerase</keyword>
<evidence type="ECO:0000256" key="15">
    <source>
        <dbReference type="ARBA" id="ARBA00022918"/>
    </source>
</evidence>
<dbReference type="GO" id="GO:0003964">
    <property type="term" value="F:RNA-directed DNA polymerase activity"/>
    <property type="evidence" value="ECO:0007669"/>
    <property type="project" value="UniProtKB-KW"/>
</dbReference>
<dbReference type="GO" id="GO:0005634">
    <property type="term" value="C:nucleus"/>
    <property type="evidence" value="ECO:0007669"/>
    <property type="project" value="UniProtKB-ARBA"/>
</dbReference>
<feature type="non-terminal residue" evidence="23">
    <location>
        <position position="1"/>
    </location>
</feature>
<evidence type="ECO:0000256" key="11">
    <source>
        <dbReference type="ARBA" id="ARBA00022840"/>
    </source>
</evidence>
<dbReference type="Pfam" id="PF25597">
    <property type="entry name" value="SH3_retrovirus"/>
    <property type="match status" value="1"/>
</dbReference>
<keyword evidence="3" id="KW-1188">Viral release from host cell</keyword>
<dbReference type="Gene3D" id="3.30.420.10">
    <property type="entry name" value="Ribonuclease H-like superfamily/Ribonuclease H"/>
    <property type="match status" value="1"/>
</dbReference>
<keyword evidence="14" id="KW-0229">DNA integration</keyword>
<dbReference type="Pfam" id="PF14223">
    <property type="entry name" value="Retrotran_gag_2"/>
    <property type="match status" value="1"/>
</dbReference>
<dbReference type="InterPro" id="IPR054722">
    <property type="entry name" value="PolX-like_BBD"/>
</dbReference>
<dbReference type="Pfam" id="PF00665">
    <property type="entry name" value="rve"/>
    <property type="match status" value="1"/>
</dbReference>
<evidence type="ECO:0000256" key="19">
    <source>
        <dbReference type="ARBA" id="ARBA00048173"/>
    </source>
</evidence>
<dbReference type="OrthoDB" id="5592268at2759"/>
<sequence>DNDRMDEINPTILKTTIESIPILTEENFSSWRTRITALFKLGGLKDQILNGEPALDESDNTIVCAIIIAKLSPVTHSNVVTADNEDNTLELWKAIAKRFISSEPSNRARVYNVFNTISFDISNIEKFITEVRSSLVKMVDVGIQMPPDIITYDLLARLPPSLDNIKQAITHSRHGEDITPEKLLDHLEIHLNEMKVSATSRKPEAVTMFTEKSKRCAPGKHNPLADHPFERCWFDSNKANAPWVKRQESNVSSFSTFTSVYPSVFILDSGSTSHMVSDRGLFISLDETEGGLINTSCGSNSLRIEGRGSISVSCCKRPQLFHNVLYVPNITVNLLSLRQLLLEKYEIEFKTNHFSVTNTDGTVLKGHYHNNLPVIKYEPLKHSSNLSQAELLHKSLGHVSYSRIRNKLGIRVKPPNCCKACSVSKITRASYKHRSSRASKAFEEIHLDLIGPFSTISHKGHRYILTIVDAFSRFCSAIPIKAKSDVFLTLTSVIASEAKRFGYHPSIIHSDRGTEFINTSLEDYCRRNIIRQRFSDAYTPQQNGLAERFNRTILEALRTILVDSGFRLNLWNEVIGACLLTLNQIPSHRSKPSPFELFKGYSVALDFFHPIGNPTVVYSHQKKEKLDPRGDLGKLIGFDVELKLYKIYMKDGRIVNSKDVTFLDFEASSQTPDYHDELLVEQQSTPSKPFPIENPGVEIVKEEEVEGALPEEEEPQHKQTADEDDESNDNEQDVAELLAPANTTSTSHLRRKLDWLEKGDRNRIEYY</sequence>
<feature type="domain" description="Integrase catalytic" evidence="22">
    <location>
        <begin position="437"/>
        <end position="602"/>
    </location>
</feature>
<keyword evidence="9" id="KW-0255">Endonuclease</keyword>
<evidence type="ECO:0000256" key="18">
    <source>
        <dbReference type="ARBA" id="ARBA00023172"/>
    </source>
</evidence>
<protein>
    <recommendedName>
        <fullName evidence="22">Integrase catalytic domain-containing protein</fullName>
    </recommendedName>
</protein>
<evidence type="ECO:0000256" key="17">
    <source>
        <dbReference type="ARBA" id="ARBA00023113"/>
    </source>
</evidence>
<dbReference type="GO" id="GO:0046872">
    <property type="term" value="F:metal ion binding"/>
    <property type="evidence" value="ECO:0007669"/>
    <property type="project" value="UniProtKB-KW"/>
</dbReference>
<dbReference type="SUPFAM" id="SSF53098">
    <property type="entry name" value="Ribonuclease H-like"/>
    <property type="match status" value="1"/>
</dbReference>
<keyword evidence="17" id="KW-0917">Virion maturation</keyword>
<evidence type="ECO:0000256" key="21">
    <source>
        <dbReference type="SAM" id="MobiDB-lite"/>
    </source>
</evidence>
<evidence type="ECO:0000256" key="14">
    <source>
        <dbReference type="ARBA" id="ARBA00022908"/>
    </source>
</evidence>
<keyword evidence="15" id="KW-0695">RNA-directed DNA polymerase</keyword>
<dbReference type="GO" id="GO:0015074">
    <property type="term" value="P:DNA integration"/>
    <property type="evidence" value="ECO:0007669"/>
    <property type="project" value="UniProtKB-KW"/>
</dbReference>
<feature type="compositionally biased region" description="Acidic residues" evidence="21">
    <location>
        <begin position="704"/>
        <end position="714"/>
    </location>
</feature>
<proteinExistence type="predicted"/>
<evidence type="ECO:0000256" key="10">
    <source>
        <dbReference type="ARBA" id="ARBA00022801"/>
    </source>
</evidence>
<evidence type="ECO:0000256" key="8">
    <source>
        <dbReference type="ARBA" id="ARBA00022741"/>
    </source>
</evidence>
<comment type="catalytic activity">
    <reaction evidence="20">
        <text>DNA(n) + a 2'-deoxyribonucleoside 5'-triphosphate = DNA(n+1) + diphosphate</text>
        <dbReference type="Rhea" id="RHEA:22508"/>
        <dbReference type="Rhea" id="RHEA-COMP:17339"/>
        <dbReference type="Rhea" id="RHEA-COMP:17340"/>
        <dbReference type="ChEBI" id="CHEBI:33019"/>
        <dbReference type="ChEBI" id="CHEBI:61560"/>
        <dbReference type="ChEBI" id="CHEBI:173112"/>
        <dbReference type="EC" id="2.7.7.7"/>
    </reaction>
</comment>
<dbReference type="InterPro" id="IPR057670">
    <property type="entry name" value="SH3_retrovirus"/>
</dbReference>
<keyword evidence="6" id="KW-0540">Nuclease</keyword>
<evidence type="ECO:0000256" key="1">
    <source>
        <dbReference type="ARBA" id="ARBA00002180"/>
    </source>
</evidence>
<dbReference type="VEuPathDB" id="FungiDB:VP01_3394g1"/>
<keyword evidence="5" id="KW-0548">Nucleotidyltransferase</keyword>
<dbReference type="GO" id="GO:0006310">
    <property type="term" value="P:DNA recombination"/>
    <property type="evidence" value="ECO:0007669"/>
    <property type="project" value="UniProtKB-KW"/>
</dbReference>
<gene>
    <name evidence="23" type="ORF">VP01_3394g1</name>
</gene>
<keyword evidence="12" id="KW-0460">Magnesium</keyword>
<organism evidence="23 24">
    <name type="scientific">Puccinia sorghi</name>
    <dbReference type="NCBI Taxonomy" id="27349"/>
    <lineage>
        <taxon>Eukaryota</taxon>
        <taxon>Fungi</taxon>
        <taxon>Dikarya</taxon>
        <taxon>Basidiomycota</taxon>
        <taxon>Pucciniomycotina</taxon>
        <taxon>Pucciniomycetes</taxon>
        <taxon>Pucciniales</taxon>
        <taxon>Pucciniaceae</taxon>
        <taxon>Puccinia</taxon>
    </lineage>
</organism>
<keyword evidence="18" id="KW-0233">DNA recombination</keyword>
<dbReference type="InterPro" id="IPR036397">
    <property type="entry name" value="RNaseH_sf"/>
</dbReference>
<evidence type="ECO:0000256" key="6">
    <source>
        <dbReference type="ARBA" id="ARBA00022722"/>
    </source>
</evidence>
<evidence type="ECO:0000313" key="24">
    <source>
        <dbReference type="Proteomes" id="UP000037035"/>
    </source>
</evidence>
<evidence type="ECO:0000259" key="22">
    <source>
        <dbReference type="PROSITE" id="PS50994"/>
    </source>
</evidence>
<keyword evidence="10" id="KW-0378">Hydrolase</keyword>
<dbReference type="EMBL" id="LAVV01008384">
    <property type="protein sequence ID" value="KNZ52938.1"/>
    <property type="molecule type" value="Genomic_DNA"/>
</dbReference>
<dbReference type="PROSITE" id="PS50994">
    <property type="entry name" value="INTEGRASE"/>
    <property type="match status" value="1"/>
</dbReference>
<feature type="region of interest" description="Disordered" evidence="21">
    <location>
        <begin position="704"/>
        <end position="749"/>
    </location>
</feature>
<evidence type="ECO:0000313" key="23">
    <source>
        <dbReference type="EMBL" id="KNZ52938.1"/>
    </source>
</evidence>
<dbReference type="PANTHER" id="PTHR42648:SF11">
    <property type="entry name" value="TRANSPOSON TY4-P GAG-POL POLYPROTEIN"/>
    <property type="match status" value="1"/>
</dbReference>
<dbReference type="PANTHER" id="PTHR42648">
    <property type="entry name" value="TRANSPOSASE, PUTATIVE-RELATED"/>
    <property type="match status" value="1"/>
</dbReference>
<evidence type="ECO:0000256" key="12">
    <source>
        <dbReference type="ARBA" id="ARBA00022842"/>
    </source>
</evidence>
<evidence type="ECO:0000256" key="4">
    <source>
        <dbReference type="ARBA" id="ARBA00022670"/>
    </source>
</evidence>
<dbReference type="InterPro" id="IPR012337">
    <property type="entry name" value="RNaseH-like_sf"/>
</dbReference>
<dbReference type="GO" id="GO:0032196">
    <property type="term" value="P:transposition"/>
    <property type="evidence" value="ECO:0007669"/>
    <property type="project" value="UniProtKB-KW"/>
</dbReference>
<name>A0A0L6UWN8_9BASI</name>
<dbReference type="Pfam" id="PF22936">
    <property type="entry name" value="Pol_BBD"/>
    <property type="match status" value="1"/>
</dbReference>
<comment type="catalytic activity">
    <reaction evidence="19">
        <text>DNA(n) + a 2'-deoxyribonucleoside 5'-triphosphate = DNA(n+1) + diphosphate</text>
        <dbReference type="Rhea" id="RHEA:22508"/>
        <dbReference type="Rhea" id="RHEA-COMP:17339"/>
        <dbReference type="Rhea" id="RHEA-COMP:17340"/>
        <dbReference type="ChEBI" id="CHEBI:33019"/>
        <dbReference type="ChEBI" id="CHEBI:61560"/>
        <dbReference type="ChEBI" id="CHEBI:173112"/>
        <dbReference type="EC" id="2.7.7.49"/>
    </reaction>
</comment>
<keyword evidence="7" id="KW-0479">Metal-binding</keyword>
<evidence type="ECO:0000256" key="2">
    <source>
        <dbReference type="ARBA" id="ARBA00022578"/>
    </source>
</evidence>
<dbReference type="InterPro" id="IPR039537">
    <property type="entry name" value="Retrotran_Ty1/copia-like"/>
</dbReference>
<dbReference type="AlphaFoldDB" id="A0A0L6UWN8"/>
<dbReference type="GO" id="GO:0005524">
    <property type="term" value="F:ATP binding"/>
    <property type="evidence" value="ECO:0007669"/>
    <property type="project" value="UniProtKB-KW"/>
</dbReference>
<keyword evidence="2" id="KW-0815">Transposition</keyword>
<dbReference type="GO" id="GO:0006508">
    <property type="term" value="P:proteolysis"/>
    <property type="evidence" value="ECO:0007669"/>
    <property type="project" value="UniProtKB-KW"/>
</dbReference>
<reference evidence="23 24" key="1">
    <citation type="submission" date="2015-08" db="EMBL/GenBank/DDBJ databases">
        <title>Next Generation Sequencing and Analysis of the Genome of Puccinia sorghi L Schw, the Causal Agent of Maize Common Rust.</title>
        <authorList>
            <person name="Rochi L."/>
            <person name="Burguener G."/>
            <person name="Darino M."/>
            <person name="Turjanski A."/>
            <person name="Kreff E."/>
            <person name="Dieguez M.J."/>
            <person name="Sacco F."/>
        </authorList>
    </citation>
    <scope>NUCLEOTIDE SEQUENCE [LARGE SCALE GENOMIC DNA]</scope>
    <source>
        <strain evidence="23 24">RO10H11247</strain>
    </source>
</reference>
<dbReference type="GO" id="GO:0003723">
    <property type="term" value="F:RNA binding"/>
    <property type="evidence" value="ECO:0007669"/>
    <property type="project" value="UniProtKB-KW"/>
</dbReference>
<dbReference type="InterPro" id="IPR001584">
    <property type="entry name" value="Integrase_cat-core"/>
</dbReference>
<keyword evidence="16" id="KW-0808">Transferase</keyword>
<evidence type="ECO:0000256" key="13">
    <source>
        <dbReference type="ARBA" id="ARBA00022884"/>
    </source>
</evidence>
<keyword evidence="4" id="KW-0645">Protease</keyword>
<dbReference type="GO" id="GO:0008233">
    <property type="term" value="F:peptidase activity"/>
    <property type="evidence" value="ECO:0007669"/>
    <property type="project" value="UniProtKB-KW"/>
</dbReference>
<dbReference type="GO" id="GO:0003887">
    <property type="term" value="F:DNA-directed DNA polymerase activity"/>
    <property type="evidence" value="ECO:0007669"/>
    <property type="project" value="UniProtKB-KW"/>
</dbReference>
<comment type="caution">
    <text evidence="23">The sequence shown here is derived from an EMBL/GenBank/DDBJ whole genome shotgun (WGS) entry which is preliminary data.</text>
</comment>
<evidence type="ECO:0000256" key="5">
    <source>
        <dbReference type="ARBA" id="ARBA00022695"/>
    </source>
</evidence>
<evidence type="ECO:0000256" key="16">
    <source>
        <dbReference type="ARBA" id="ARBA00022932"/>
    </source>
</evidence>
<dbReference type="Proteomes" id="UP000037035">
    <property type="component" value="Unassembled WGS sequence"/>
</dbReference>
<dbReference type="GO" id="GO:0004519">
    <property type="term" value="F:endonuclease activity"/>
    <property type="evidence" value="ECO:0007669"/>
    <property type="project" value="UniProtKB-KW"/>
</dbReference>
<evidence type="ECO:0000256" key="9">
    <source>
        <dbReference type="ARBA" id="ARBA00022759"/>
    </source>
</evidence>
<keyword evidence="11" id="KW-0067">ATP-binding</keyword>
<evidence type="ECO:0000256" key="20">
    <source>
        <dbReference type="ARBA" id="ARBA00049244"/>
    </source>
</evidence>
<feature type="compositionally biased region" description="Acidic residues" evidence="21">
    <location>
        <begin position="722"/>
        <end position="734"/>
    </location>
</feature>
<accession>A0A0L6UWN8</accession>
<keyword evidence="13" id="KW-0694">RNA-binding</keyword>
<keyword evidence="24" id="KW-1185">Reference proteome</keyword>
<evidence type="ECO:0000256" key="7">
    <source>
        <dbReference type="ARBA" id="ARBA00022723"/>
    </source>
</evidence>
<evidence type="ECO:0000256" key="3">
    <source>
        <dbReference type="ARBA" id="ARBA00022612"/>
    </source>
</evidence>